<name>A0A5B8WE49_9SPHI</name>
<proteinExistence type="predicted"/>
<reference evidence="1 2" key="1">
    <citation type="journal article" date="2013" name="J. Microbiol.">
        <title>Mucilaginibacter ginsenosidivorax sp. nov., with ginsenoside converting activity isolated from sediment.</title>
        <authorList>
            <person name="Kim J.K."/>
            <person name="Choi T.E."/>
            <person name="Liu Q.M."/>
            <person name="Park H.Y."/>
            <person name="Yi T.H."/>
            <person name="Yoon M.H."/>
            <person name="Kim S.C."/>
            <person name="Im W.T."/>
        </authorList>
    </citation>
    <scope>NUCLEOTIDE SEQUENCE [LARGE SCALE GENOMIC DNA]</scope>
    <source>
        <strain evidence="1 2">KHI28</strain>
    </source>
</reference>
<dbReference type="Proteomes" id="UP000321362">
    <property type="component" value="Chromosome"/>
</dbReference>
<evidence type="ECO:0000313" key="1">
    <source>
        <dbReference type="EMBL" id="QEC80158.1"/>
    </source>
</evidence>
<keyword evidence="2" id="KW-1185">Reference proteome</keyword>
<sequence>MRKYGELNQNQANNTWMREAIINADMTEGNHTLERNGPNRKNLKVLHEDGSFADLPDNDIPGAGALSGCITK</sequence>
<organism evidence="1 2">
    <name type="scientific">Mucilaginibacter ginsenosidivorax</name>
    <dbReference type="NCBI Taxonomy" id="862126"/>
    <lineage>
        <taxon>Bacteria</taxon>
        <taxon>Pseudomonadati</taxon>
        <taxon>Bacteroidota</taxon>
        <taxon>Sphingobacteriia</taxon>
        <taxon>Sphingobacteriales</taxon>
        <taxon>Sphingobacteriaceae</taxon>
        <taxon>Mucilaginibacter</taxon>
    </lineage>
</organism>
<dbReference type="AlphaFoldDB" id="A0A5B8WE49"/>
<dbReference type="RefSeq" id="WP_147060441.1">
    <property type="nucleotide sequence ID" value="NZ_CP042437.1"/>
</dbReference>
<protein>
    <submittedName>
        <fullName evidence="1">Uncharacterized protein</fullName>
    </submittedName>
</protein>
<dbReference type="OrthoDB" id="799524at2"/>
<accession>A0A5B8WE49</accession>
<dbReference type="EMBL" id="CP042437">
    <property type="protein sequence ID" value="QEC80158.1"/>
    <property type="molecule type" value="Genomic_DNA"/>
</dbReference>
<evidence type="ECO:0000313" key="2">
    <source>
        <dbReference type="Proteomes" id="UP000321362"/>
    </source>
</evidence>
<dbReference type="KEGG" id="mgk:FSB76_30935"/>
<gene>
    <name evidence="1" type="ORF">FSB76_30935</name>
</gene>